<comment type="caution">
    <text evidence="3">The sequence shown here is derived from an EMBL/GenBank/DDBJ whole genome shotgun (WGS) entry which is preliminary data.</text>
</comment>
<name>A0A9N9IEL6_9GLOM</name>
<accession>A0A9N9IEL6</accession>
<proteinExistence type="predicted"/>
<keyword evidence="1" id="KW-0472">Membrane</keyword>
<keyword evidence="1" id="KW-1133">Transmembrane helix</keyword>
<dbReference type="EMBL" id="CAJVPV010027354">
    <property type="protein sequence ID" value="CAG8733868.1"/>
    <property type="molecule type" value="Genomic_DNA"/>
</dbReference>
<evidence type="ECO:0000313" key="4">
    <source>
        <dbReference type="Proteomes" id="UP000789342"/>
    </source>
</evidence>
<evidence type="ECO:0000259" key="2">
    <source>
        <dbReference type="Pfam" id="PF03732"/>
    </source>
</evidence>
<feature type="non-terminal residue" evidence="3">
    <location>
        <position position="1"/>
    </location>
</feature>
<reference evidence="3" key="1">
    <citation type="submission" date="2021-06" db="EMBL/GenBank/DDBJ databases">
        <authorList>
            <person name="Kallberg Y."/>
            <person name="Tangrot J."/>
            <person name="Rosling A."/>
        </authorList>
    </citation>
    <scope>NUCLEOTIDE SEQUENCE</scope>
    <source>
        <strain evidence="3">CL551</strain>
    </source>
</reference>
<protein>
    <submittedName>
        <fullName evidence="3">4239_t:CDS:1</fullName>
    </submittedName>
</protein>
<evidence type="ECO:0000256" key="1">
    <source>
        <dbReference type="SAM" id="Phobius"/>
    </source>
</evidence>
<dbReference type="OrthoDB" id="2444721at2759"/>
<gene>
    <name evidence="3" type="ORF">AMORRO_LOCUS14225</name>
</gene>
<feature type="transmembrane region" description="Helical" evidence="1">
    <location>
        <begin position="55"/>
        <end position="74"/>
    </location>
</feature>
<feature type="domain" description="Retrotransposon gag" evidence="2">
    <location>
        <begin position="3"/>
        <end position="52"/>
    </location>
</feature>
<dbReference type="AlphaFoldDB" id="A0A9N9IEL6"/>
<keyword evidence="1" id="KW-0812">Transmembrane</keyword>
<dbReference type="InterPro" id="IPR005162">
    <property type="entry name" value="Retrotrans_gag_dom"/>
</dbReference>
<sequence>HRWQQELYELVQQDNERVDTYAAKFKQLLSQVDFEERIPKNYVVSMFLKGLKSNTTTFVTVIILITLTEAIIAARRVETENYYGQ</sequence>
<dbReference type="Pfam" id="PF03732">
    <property type="entry name" value="Retrotrans_gag"/>
    <property type="match status" value="1"/>
</dbReference>
<organism evidence="3 4">
    <name type="scientific">Acaulospora morrowiae</name>
    <dbReference type="NCBI Taxonomy" id="94023"/>
    <lineage>
        <taxon>Eukaryota</taxon>
        <taxon>Fungi</taxon>
        <taxon>Fungi incertae sedis</taxon>
        <taxon>Mucoromycota</taxon>
        <taxon>Glomeromycotina</taxon>
        <taxon>Glomeromycetes</taxon>
        <taxon>Diversisporales</taxon>
        <taxon>Acaulosporaceae</taxon>
        <taxon>Acaulospora</taxon>
    </lineage>
</organism>
<dbReference type="Proteomes" id="UP000789342">
    <property type="component" value="Unassembled WGS sequence"/>
</dbReference>
<keyword evidence="4" id="KW-1185">Reference proteome</keyword>
<evidence type="ECO:0000313" key="3">
    <source>
        <dbReference type="EMBL" id="CAG8733868.1"/>
    </source>
</evidence>